<gene>
    <name evidence="3" type="ORF">M436DRAFT_65775</name>
</gene>
<evidence type="ECO:0000256" key="1">
    <source>
        <dbReference type="SAM" id="MobiDB-lite"/>
    </source>
</evidence>
<evidence type="ECO:0000313" key="3">
    <source>
        <dbReference type="EMBL" id="KEQ70961.1"/>
    </source>
</evidence>
<dbReference type="EMBL" id="KL584715">
    <property type="protein sequence ID" value="KEQ70961.1"/>
    <property type="molecule type" value="Genomic_DNA"/>
</dbReference>
<reference evidence="3 4" key="1">
    <citation type="journal article" date="2014" name="BMC Genomics">
        <title>Genome sequencing of four Aureobasidium pullulans varieties: biotechnological potential, stress tolerance, and description of new species.</title>
        <authorList>
            <person name="Gostin Ar C."/>
            <person name="Ohm R.A."/>
            <person name="Kogej T."/>
            <person name="Sonjak S."/>
            <person name="Turk M."/>
            <person name="Zajc J."/>
            <person name="Zalar P."/>
            <person name="Grube M."/>
            <person name="Sun H."/>
            <person name="Han J."/>
            <person name="Sharma A."/>
            <person name="Chiniquy J."/>
            <person name="Ngan C.Y."/>
            <person name="Lipzen A."/>
            <person name="Barry K."/>
            <person name="Grigoriev I.V."/>
            <person name="Gunde-Cimerman N."/>
        </authorList>
    </citation>
    <scope>NUCLEOTIDE SEQUENCE [LARGE SCALE GENOMIC DNA]</scope>
    <source>
        <strain evidence="3 4">CBS 147.97</strain>
    </source>
</reference>
<dbReference type="GeneID" id="25413931"/>
<dbReference type="AlphaFoldDB" id="A0A074X8K3"/>
<dbReference type="HOGENOM" id="CLU_1815423_0_0_1"/>
<evidence type="ECO:0000256" key="2">
    <source>
        <dbReference type="SAM" id="SignalP"/>
    </source>
</evidence>
<feature type="compositionally biased region" description="Basic and acidic residues" evidence="1">
    <location>
        <begin position="84"/>
        <end position="95"/>
    </location>
</feature>
<evidence type="ECO:0000313" key="4">
    <source>
        <dbReference type="Proteomes" id="UP000027730"/>
    </source>
</evidence>
<feature type="signal peptide" evidence="2">
    <location>
        <begin position="1"/>
        <end position="24"/>
    </location>
</feature>
<keyword evidence="4" id="KW-1185">Reference proteome</keyword>
<organism evidence="3 4">
    <name type="scientific">Aureobasidium namibiae CBS 147.97</name>
    <dbReference type="NCBI Taxonomy" id="1043004"/>
    <lineage>
        <taxon>Eukaryota</taxon>
        <taxon>Fungi</taxon>
        <taxon>Dikarya</taxon>
        <taxon>Ascomycota</taxon>
        <taxon>Pezizomycotina</taxon>
        <taxon>Dothideomycetes</taxon>
        <taxon>Dothideomycetidae</taxon>
        <taxon>Dothideales</taxon>
        <taxon>Saccotheciaceae</taxon>
        <taxon>Aureobasidium</taxon>
    </lineage>
</organism>
<keyword evidence="2" id="KW-0732">Signal</keyword>
<feature type="chain" id="PRO_5001703599" evidence="2">
    <location>
        <begin position="25"/>
        <end position="142"/>
    </location>
</feature>
<protein>
    <submittedName>
        <fullName evidence="3">Uncharacterized protein</fullName>
    </submittedName>
</protein>
<dbReference type="Proteomes" id="UP000027730">
    <property type="component" value="Unassembled WGS sequence"/>
</dbReference>
<feature type="region of interest" description="Disordered" evidence="1">
    <location>
        <begin position="60"/>
        <end position="142"/>
    </location>
</feature>
<sequence>MVKWEPTLNAHILAAALSVAEVTATNEMAEAALTAWTPNLGEKPTVRAITDQIRKLVAAARVSSSRKKTVTRAATAQKGKGKKRALDEGAARGDDVAEPGGVDDDAGPGGVGKGEEPEPEPAPKKQKRVKAVSGKKMGDKKI</sequence>
<proteinExistence type="predicted"/>
<name>A0A074X8K3_9PEZI</name>
<accession>A0A074X8K3</accession>
<dbReference type="RefSeq" id="XP_013425226.1">
    <property type="nucleotide sequence ID" value="XM_013569772.1"/>
</dbReference>